<dbReference type="PROSITE" id="PS00463">
    <property type="entry name" value="ZN2_CY6_FUNGAL_1"/>
    <property type="match status" value="1"/>
</dbReference>
<dbReference type="AlphaFoldDB" id="A0A9P8PFX9"/>
<evidence type="ECO:0000313" key="4">
    <source>
        <dbReference type="EMBL" id="KAH3671327.1"/>
    </source>
</evidence>
<dbReference type="Pfam" id="PF00172">
    <property type="entry name" value="Zn_clus"/>
    <property type="match status" value="1"/>
</dbReference>
<reference evidence="4" key="1">
    <citation type="journal article" date="2021" name="Open Biol.">
        <title>Shared evolutionary footprints suggest mitochondrial oxidative damage underlies multiple complex I losses in fungi.</title>
        <authorList>
            <person name="Schikora-Tamarit M.A."/>
            <person name="Marcet-Houben M."/>
            <person name="Nosek J."/>
            <person name="Gabaldon T."/>
        </authorList>
    </citation>
    <scope>NUCLEOTIDE SEQUENCE</scope>
    <source>
        <strain evidence="4">CBS6075</strain>
    </source>
</reference>
<evidence type="ECO:0000259" key="3">
    <source>
        <dbReference type="PROSITE" id="PS50048"/>
    </source>
</evidence>
<name>A0A9P8PFX9_9ASCO</name>
<dbReference type="RefSeq" id="XP_046064626.1">
    <property type="nucleotide sequence ID" value="XM_046206710.1"/>
</dbReference>
<gene>
    <name evidence="4" type="ORF">OGAPHI_000550</name>
</gene>
<dbReference type="Gene3D" id="4.10.240.10">
    <property type="entry name" value="Zn(2)-C6 fungal-type DNA-binding domain"/>
    <property type="match status" value="1"/>
</dbReference>
<dbReference type="GeneID" id="70232518"/>
<accession>A0A9P8PFX9</accession>
<proteinExistence type="predicted"/>
<dbReference type="GO" id="GO:0000976">
    <property type="term" value="F:transcription cis-regulatory region binding"/>
    <property type="evidence" value="ECO:0007669"/>
    <property type="project" value="TreeGrafter"/>
</dbReference>
<keyword evidence="2" id="KW-0539">Nucleus</keyword>
<dbReference type="InterPro" id="IPR001138">
    <property type="entry name" value="Zn2Cys6_DnaBD"/>
</dbReference>
<protein>
    <recommendedName>
        <fullName evidence="3">Zn(2)-C6 fungal-type domain-containing protein</fullName>
    </recommendedName>
</protein>
<organism evidence="4 5">
    <name type="scientific">Ogataea philodendri</name>
    <dbReference type="NCBI Taxonomy" id="1378263"/>
    <lineage>
        <taxon>Eukaryota</taxon>
        <taxon>Fungi</taxon>
        <taxon>Dikarya</taxon>
        <taxon>Ascomycota</taxon>
        <taxon>Saccharomycotina</taxon>
        <taxon>Pichiomycetes</taxon>
        <taxon>Pichiales</taxon>
        <taxon>Pichiaceae</taxon>
        <taxon>Ogataea</taxon>
    </lineage>
</organism>
<dbReference type="GO" id="GO:0045944">
    <property type="term" value="P:positive regulation of transcription by RNA polymerase II"/>
    <property type="evidence" value="ECO:0007669"/>
    <property type="project" value="TreeGrafter"/>
</dbReference>
<dbReference type="EMBL" id="JAEUBE010000070">
    <property type="protein sequence ID" value="KAH3671327.1"/>
    <property type="molecule type" value="Genomic_DNA"/>
</dbReference>
<dbReference type="CDD" id="cd00067">
    <property type="entry name" value="GAL4"/>
    <property type="match status" value="1"/>
</dbReference>
<reference evidence="4" key="2">
    <citation type="submission" date="2021-01" db="EMBL/GenBank/DDBJ databases">
        <authorList>
            <person name="Schikora-Tamarit M.A."/>
        </authorList>
    </citation>
    <scope>NUCLEOTIDE SEQUENCE</scope>
    <source>
        <strain evidence="4">CBS6075</strain>
    </source>
</reference>
<dbReference type="GO" id="GO:0000981">
    <property type="term" value="F:DNA-binding transcription factor activity, RNA polymerase II-specific"/>
    <property type="evidence" value="ECO:0007669"/>
    <property type="project" value="InterPro"/>
</dbReference>
<dbReference type="SUPFAM" id="SSF57701">
    <property type="entry name" value="Zn2/Cys6 DNA-binding domain"/>
    <property type="match status" value="1"/>
</dbReference>
<dbReference type="Pfam" id="PF11951">
    <property type="entry name" value="Fungal_trans_2"/>
    <property type="match status" value="1"/>
</dbReference>
<evidence type="ECO:0000256" key="1">
    <source>
        <dbReference type="ARBA" id="ARBA00004123"/>
    </source>
</evidence>
<dbReference type="PANTHER" id="PTHR37534">
    <property type="entry name" value="TRANSCRIPTIONAL ACTIVATOR PROTEIN UGA3"/>
    <property type="match status" value="1"/>
</dbReference>
<dbReference type="OrthoDB" id="5418899at2759"/>
<sequence>MKGTRKSRGGCLVCKRRKKKCDELKPQCSNCSRLKLPCKYGLVINWDRVELRTVSVVRSRRFPILEFVNYNPWQLEMAISIQNGTKFRWIRDRSPILTPASPAEFVECSKTSEKYIFNHYISNISATLVFHGKHTSNEFYSIVVPQCERFAALFQIVLSYAAIDLAKMELVKPNPDINLAKSFYKLYLSHKDQAYNELHLTLDTSDISELETIEELIITIMLLCSSEATNNTQKNWSSILKEGCLVFSSLTFSQIINSDVLVFAYKQFSLRYILLVSTLKGNTLTRFLEETQWPNIDAVYNSDNVDHLFGCSPRLLHTIYKLAMLNHLRDSDSIDESLLMARYLEIWKALLETVQVSTADNPHLGLCAEIYLVSAKLYLCMLLSLGDLPLTREFNQHIPDLMHDLIDKLEDLSKIHLKMFHPMWGILILAACQTGGPESDEFRFRILSLISVNESRWPLSNYIQLRDIIMALWATYDFCVEDPEHSRGVIISGPRSTDWRDVVCNSDFWLLLV</sequence>
<comment type="caution">
    <text evidence="4">The sequence shown here is derived from an EMBL/GenBank/DDBJ whole genome shotgun (WGS) entry which is preliminary data.</text>
</comment>
<dbReference type="PANTHER" id="PTHR37534:SF49">
    <property type="entry name" value="LYSINE BIOSYNTHESIS REGULATORY PROTEIN LYS14"/>
    <property type="match status" value="1"/>
</dbReference>
<comment type="subcellular location">
    <subcellularLocation>
        <location evidence="1">Nucleus</location>
    </subcellularLocation>
</comment>
<dbReference type="InterPro" id="IPR021858">
    <property type="entry name" value="Fun_TF"/>
</dbReference>
<evidence type="ECO:0000313" key="5">
    <source>
        <dbReference type="Proteomes" id="UP000769157"/>
    </source>
</evidence>
<keyword evidence="5" id="KW-1185">Reference proteome</keyword>
<evidence type="ECO:0000256" key="2">
    <source>
        <dbReference type="ARBA" id="ARBA00023242"/>
    </source>
</evidence>
<dbReference type="InterPro" id="IPR036864">
    <property type="entry name" value="Zn2-C6_fun-type_DNA-bd_sf"/>
</dbReference>
<dbReference type="PROSITE" id="PS50048">
    <property type="entry name" value="ZN2_CY6_FUNGAL_2"/>
    <property type="match status" value="1"/>
</dbReference>
<feature type="domain" description="Zn(2)-C6 fungal-type" evidence="3">
    <location>
        <begin position="10"/>
        <end position="40"/>
    </location>
</feature>
<dbReference type="Proteomes" id="UP000769157">
    <property type="component" value="Unassembled WGS sequence"/>
</dbReference>
<dbReference type="GO" id="GO:0008270">
    <property type="term" value="F:zinc ion binding"/>
    <property type="evidence" value="ECO:0007669"/>
    <property type="project" value="InterPro"/>
</dbReference>
<dbReference type="SMART" id="SM00066">
    <property type="entry name" value="GAL4"/>
    <property type="match status" value="1"/>
</dbReference>
<dbReference type="GO" id="GO:0005634">
    <property type="term" value="C:nucleus"/>
    <property type="evidence" value="ECO:0007669"/>
    <property type="project" value="UniProtKB-SubCell"/>
</dbReference>